<comment type="caution">
    <text evidence="1">The sequence shown here is derived from an EMBL/GenBank/DDBJ whole genome shotgun (WGS) entry which is preliminary data.</text>
</comment>
<evidence type="ECO:0000313" key="1">
    <source>
        <dbReference type="EMBL" id="CAD8081403.1"/>
    </source>
</evidence>
<dbReference type="AlphaFoldDB" id="A0A8S1MWH6"/>
<protein>
    <submittedName>
        <fullName evidence="1">Uncharacterized protein</fullName>
    </submittedName>
</protein>
<name>A0A8S1MWH6_9CILI</name>
<organism evidence="1 2">
    <name type="scientific">Paramecium sonneborni</name>
    <dbReference type="NCBI Taxonomy" id="65129"/>
    <lineage>
        <taxon>Eukaryota</taxon>
        <taxon>Sar</taxon>
        <taxon>Alveolata</taxon>
        <taxon>Ciliophora</taxon>
        <taxon>Intramacronucleata</taxon>
        <taxon>Oligohymenophorea</taxon>
        <taxon>Peniculida</taxon>
        <taxon>Parameciidae</taxon>
        <taxon>Paramecium</taxon>
    </lineage>
</organism>
<sequence length="48" mass="5580">MKIEKIGQFQSVRVPQGKFSSLQIVREIVDKYLILLDKILSKTKIIFS</sequence>
<dbReference type="Proteomes" id="UP000692954">
    <property type="component" value="Unassembled WGS sequence"/>
</dbReference>
<reference evidence="1" key="1">
    <citation type="submission" date="2021-01" db="EMBL/GenBank/DDBJ databases">
        <authorList>
            <consortium name="Genoscope - CEA"/>
            <person name="William W."/>
        </authorList>
    </citation>
    <scope>NUCLEOTIDE SEQUENCE</scope>
</reference>
<accession>A0A8S1MWH6</accession>
<evidence type="ECO:0000313" key="2">
    <source>
        <dbReference type="Proteomes" id="UP000692954"/>
    </source>
</evidence>
<dbReference type="EMBL" id="CAJJDN010000042">
    <property type="protein sequence ID" value="CAD8081403.1"/>
    <property type="molecule type" value="Genomic_DNA"/>
</dbReference>
<gene>
    <name evidence="1" type="ORF">PSON_ATCC_30995.1.T0420004</name>
</gene>
<keyword evidence="2" id="KW-1185">Reference proteome</keyword>
<proteinExistence type="predicted"/>